<dbReference type="Proteomes" id="UP000620104">
    <property type="component" value="Unassembled WGS sequence"/>
</dbReference>
<gene>
    <name evidence="3" type="ORF">NliqN6_6242</name>
</gene>
<feature type="coiled-coil region" evidence="1">
    <location>
        <begin position="547"/>
        <end position="616"/>
    </location>
</feature>
<feature type="coiled-coil region" evidence="1">
    <location>
        <begin position="452"/>
        <end position="486"/>
    </location>
</feature>
<keyword evidence="4" id="KW-1185">Reference proteome</keyword>
<organism evidence="3 4">
    <name type="scientific">Naganishia liquefaciens</name>
    <dbReference type="NCBI Taxonomy" id="104408"/>
    <lineage>
        <taxon>Eukaryota</taxon>
        <taxon>Fungi</taxon>
        <taxon>Dikarya</taxon>
        <taxon>Basidiomycota</taxon>
        <taxon>Agaricomycotina</taxon>
        <taxon>Tremellomycetes</taxon>
        <taxon>Filobasidiales</taxon>
        <taxon>Filobasidiaceae</taxon>
        <taxon>Naganishia</taxon>
    </lineage>
</organism>
<evidence type="ECO:0000256" key="2">
    <source>
        <dbReference type="SAM" id="MobiDB-lite"/>
    </source>
</evidence>
<keyword evidence="1" id="KW-0175">Coiled coil</keyword>
<evidence type="ECO:0000313" key="3">
    <source>
        <dbReference type="EMBL" id="GHJ89840.1"/>
    </source>
</evidence>
<sequence length="1284" mass="145612">MAGDQTTFQTRHGEFTFGWNDDGLLRAHGSRPRQTTPVMTPRPVPPGTSLVFPAGAVPKLHKMAVSNAIPISTFKTLHYSAIERAADDHPQGPYALAIDWLSRFCEGDDSEHFARCMLVYWTSSWFWDREIWTENYDTATEFIQDNQHLCAYVYNTLEHFCSCMIPWGETRGLYTVHAARNIKAANRFFAEFKRIVGDQWTHQLHFFPNPWETIHCRKLCQTLSRLPELGADMTAESLKMLFQYAINSPRQEDVQDWKSASVSSLDAARQNRWISGNHQDRLLGWSAMSAEEKQEWLDAHQESQDESQKDDSQEDESQEIDPQEDESQENEPREDEPQESEPQEDVDQVIDDPQDQQQMGDFDAQDRPDGDIPRGSDQSRVPGEKSWADSGEGDDNPALLASRHAARRSTLNIPPSNSLHRSHIDYRQVLIEAERRAAEELRWSLVQALSKNLDLQKERDDHNRAIQQLEEDLRVLRAEKNKVVEDLELDKARQATLIADKHGQIVQLEHQRDEANISRRDLLASFKREQEKAANAAAAHHAERVVKDSLQQQVVELNHIVQEQRKTIAELETDKIRQAVFLSDQKAALEKQGALQKSLEEEKLKLCKLLEEQQQAGETLTRERDQHAIALAKAEATLQGERVLESTYKRQIQELEKINETQRHATDEQVTLLAAKEKAFADERVSKESLQAQVVQLCRVSEKQVKTIDTLTIEKNRQGALHAESEKALQGERTLTKSLQEQVAEFVKASKEQQVTMHTLTGEKNRQAAVLKEMETALQDERTMKKALQEQIAGLAESDKEQQQVLSTLTAEKNRRAALLAEKEKALEDERVSKQSLRTRVAEFVKADKERKRTLNALTTETTRQAALLVDKENRINNLERERAQLSQKRQSLATALHEQRQLSKTYHDRLLLLCARYPIPENSQSSPGCYSVLSCAVTPDPRSLVTDFQHEERSGLGILRVLPATDPTEYFVKLDSKGGWQVRFNGGKGTQITVDQASCSHSRLSESCPDLCHMQEFVTVELAQSVQSGLDLIAVEMISFEGNELPPETVVGGVTLYAPIDTAYKLEEQVRSTFSARLEHLASHPRPLFAFPDDIWTLAANVDSIPQADIRRIRELEEGFKTIKSIPSILGSGPRHQKVISHHYPVLLRVHHGLIFVVVDQMGQGAGQQGGQWGFPSDVFYMKPRQSLEIFSLSPVVLGIEINFRLADIHTLFEIPIDHNQATVLLAQLVSILARNGKLASLGSDWTPQNAKDKLIMLFEYLLGQAPVEHREGLEAELGRLRV</sequence>
<feature type="compositionally biased region" description="Basic and acidic residues" evidence="2">
    <location>
        <begin position="293"/>
        <end position="311"/>
    </location>
</feature>
<evidence type="ECO:0000256" key="1">
    <source>
        <dbReference type="SAM" id="Coils"/>
    </source>
</evidence>
<name>A0A8H3TZ24_9TREE</name>
<feature type="compositionally biased region" description="Basic and acidic residues" evidence="2">
    <location>
        <begin position="364"/>
        <end position="374"/>
    </location>
</feature>
<comment type="caution">
    <text evidence="3">The sequence shown here is derived from an EMBL/GenBank/DDBJ whole genome shotgun (WGS) entry which is preliminary data.</text>
</comment>
<dbReference type="EMBL" id="BLZA01000049">
    <property type="protein sequence ID" value="GHJ89840.1"/>
    <property type="molecule type" value="Genomic_DNA"/>
</dbReference>
<protein>
    <submittedName>
        <fullName evidence="3">Uncharacterized protein</fullName>
    </submittedName>
</protein>
<accession>A0A8H3TZ24</accession>
<evidence type="ECO:0000313" key="4">
    <source>
        <dbReference type="Proteomes" id="UP000620104"/>
    </source>
</evidence>
<feature type="coiled-coil region" evidence="1">
    <location>
        <begin position="771"/>
        <end position="840"/>
    </location>
</feature>
<feature type="region of interest" description="Disordered" evidence="2">
    <location>
        <begin position="293"/>
        <end position="398"/>
    </location>
</feature>
<reference evidence="3" key="1">
    <citation type="submission" date="2020-07" db="EMBL/GenBank/DDBJ databases">
        <title>Draft Genome Sequence of a Deep-Sea Yeast, Naganishia (Cryptococcus) liquefaciens strain N6.</title>
        <authorList>
            <person name="Han Y.W."/>
            <person name="Kajitani R."/>
            <person name="Morimoto H."/>
            <person name="Parhat M."/>
            <person name="Tsubouchi H."/>
            <person name="Bakenova O."/>
            <person name="Ogata M."/>
            <person name="Argunhan B."/>
            <person name="Aoki R."/>
            <person name="Kajiwara S."/>
            <person name="Itoh T."/>
            <person name="Iwasaki H."/>
        </authorList>
    </citation>
    <scope>NUCLEOTIDE SEQUENCE</scope>
    <source>
        <strain evidence="3">N6</strain>
    </source>
</reference>
<feature type="coiled-coil region" evidence="1">
    <location>
        <begin position="869"/>
        <end position="899"/>
    </location>
</feature>
<feature type="compositionally biased region" description="Acidic residues" evidence="2">
    <location>
        <begin position="312"/>
        <end position="354"/>
    </location>
</feature>
<proteinExistence type="predicted"/>